<keyword evidence="6 7" id="KW-0560">Oxidoreductase</keyword>
<dbReference type="GO" id="GO:0006730">
    <property type="term" value="P:one-carbon metabolic process"/>
    <property type="evidence" value="ECO:0007669"/>
    <property type="project" value="UniProtKB-KW"/>
</dbReference>
<dbReference type="AlphaFoldDB" id="A0A1F6EIA4"/>
<sequence>MSHRVSMIAAIGKNRELGVRNELLWRIPDDLKRVRALTMGHPLVMGRKTFDSIIAMVGKPLPGRTSVVVTRDMDWKHEGAVVAHSIEEGIEAAKQAPGGKEVFIFGGAQIYAEALPLADKLYLTLIDDSKEGDSFFPPYEDEFTKTVANEAREHEGLKYRWIDLERG</sequence>
<evidence type="ECO:0000256" key="1">
    <source>
        <dbReference type="ARBA" id="ARBA00004903"/>
    </source>
</evidence>
<dbReference type="CDD" id="cd00209">
    <property type="entry name" value="DHFR"/>
    <property type="match status" value="1"/>
</dbReference>
<dbReference type="InterPro" id="IPR012259">
    <property type="entry name" value="DHFR"/>
</dbReference>
<dbReference type="Gene3D" id="3.40.430.10">
    <property type="entry name" value="Dihydrofolate Reductase, subunit A"/>
    <property type="match status" value="1"/>
</dbReference>
<evidence type="ECO:0000313" key="10">
    <source>
        <dbReference type="Proteomes" id="UP000177306"/>
    </source>
</evidence>
<comment type="function">
    <text evidence="7">Key enzyme in folate metabolism. Catalyzes an essential reaction for de novo glycine and purine synthesis, and for DNA precursor synthesis.</text>
</comment>
<dbReference type="PRINTS" id="PR00070">
    <property type="entry name" value="DHFR"/>
</dbReference>
<comment type="caution">
    <text evidence="9">The sequence shown here is derived from an EMBL/GenBank/DDBJ whole genome shotgun (WGS) entry which is preliminary data.</text>
</comment>
<dbReference type="InterPro" id="IPR001796">
    <property type="entry name" value="DHFR_dom"/>
</dbReference>
<evidence type="ECO:0000256" key="5">
    <source>
        <dbReference type="ARBA" id="ARBA00022857"/>
    </source>
</evidence>
<evidence type="ECO:0000256" key="3">
    <source>
        <dbReference type="ARBA" id="ARBA00012856"/>
    </source>
</evidence>
<evidence type="ECO:0000259" key="8">
    <source>
        <dbReference type="PROSITE" id="PS51330"/>
    </source>
</evidence>
<comment type="catalytic activity">
    <reaction evidence="7">
        <text>(6S)-5,6,7,8-tetrahydrofolate + NADP(+) = 7,8-dihydrofolate + NADPH + H(+)</text>
        <dbReference type="Rhea" id="RHEA:15009"/>
        <dbReference type="ChEBI" id="CHEBI:15378"/>
        <dbReference type="ChEBI" id="CHEBI:57451"/>
        <dbReference type="ChEBI" id="CHEBI:57453"/>
        <dbReference type="ChEBI" id="CHEBI:57783"/>
        <dbReference type="ChEBI" id="CHEBI:58349"/>
        <dbReference type="EC" id="1.5.1.3"/>
    </reaction>
</comment>
<dbReference type="EMBL" id="MFLY01000003">
    <property type="protein sequence ID" value="OGG73347.1"/>
    <property type="molecule type" value="Genomic_DNA"/>
</dbReference>
<dbReference type="GO" id="GO:0050661">
    <property type="term" value="F:NADP binding"/>
    <property type="evidence" value="ECO:0007669"/>
    <property type="project" value="InterPro"/>
</dbReference>
<proteinExistence type="inferred from homology"/>
<dbReference type="InterPro" id="IPR024072">
    <property type="entry name" value="DHFR-like_dom_sf"/>
</dbReference>
<evidence type="ECO:0000256" key="2">
    <source>
        <dbReference type="ARBA" id="ARBA00009539"/>
    </source>
</evidence>
<dbReference type="GO" id="GO:0046452">
    <property type="term" value="P:dihydrofolate metabolic process"/>
    <property type="evidence" value="ECO:0007669"/>
    <property type="project" value="TreeGrafter"/>
</dbReference>
<dbReference type="UniPathway" id="UPA00077">
    <property type="reaction ID" value="UER00158"/>
</dbReference>
<dbReference type="GO" id="GO:0005829">
    <property type="term" value="C:cytosol"/>
    <property type="evidence" value="ECO:0007669"/>
    <property type="project" value="TreeGrafter"/>
</dbReference>
<protein>
    <recommendedName>
        <fullName evidence="3 7">Dihydrofolate reductase</fullName>
        <ecNumber evidence="3 7">1.5.1.3</ecNumber>
    </recommendedName>
</protein>
<dbReference type="SUPFAM" id="SSF53597">
    <property type="entry name" value="Dihydrofolate reductase-like"/>
    <property type="match status" value="1"/>
</dbReference>
<evidence type="ECO:0000256" key="6">
    <source>
        <dbReference type="ARBA" id="ARBA00023002"/>
    </source>
</evidence>
<dbReference type="GO" id="GO:0046654">
    <property type="term" value="P:tetrahydrofolate biosynthetic process"/>
    <property type="evidence" value="ECO:0007669"/>
    <property type="project" value="UniProtKB-UniPathway"/>
</dbReference>
<organism evidence="9 10">
    <name type="scientific">Candidatus Kaiserbacteria bacterium RIFCSPLOWO2_01_FULL_53_17</name>
    <dbReference type="NCBI Taxonomy" id="1798511"/>
    <lineage>
        <taxon>Bacteria</taxon>
        <taxon>Candidatus Kaiseribacteriota</taxon>
    </lineage>
</organism>
<gene>
    <name evidence="9" type="ORF">A3A38_01500</name>
</gene>
<evidence type="ECO:0000256" key="7">
    <source>
        <dbReference type="PIRNR" id="PIRNR000194"/>
    </source>
</evidence>
<evidence type="ECO:0000313" key="9">
    <source>
        <dbReference type="EMBL" id="OGG73347.1"/>
    </source>
</evidence>
<accession>A0A1F6EIA4</accession>
<dbReference type="GO" id="GO:0046655">
    <property type="term" value="P:folic acid metabolic process"/>
    <property type="evidence" value="ECO:0007669"/>
    <property type="project" value="TreeGrafter"/>
</dbReference>
<dbReference type="Proteomes" id="UP000177306">
    <property type="component" value="Unassembled WGS sequence"/>
</dbReference>
<dbReference type="EC" id="1.5.1.3" evidence="3 7"/>
<comment type="similarity">
    <text evidence="2 7">Belongs to the dihydrofolate reductase family.</text>
</comment>
<name>A0A1F6EIA4_9BACT</name>
<dbReference type="PANTHER" id="PTHR48069">
    <property type="entry name" value="DIHYDROFOLATE REDUCTASE"/>
    <property type="match status" value="1"/>
</dbReference>
<feature type="domain" description="DHFR" evidence="8">
    <location>
        <begin position="4"/>
        <end position="166"/>
    </location>
</feature>
<reference evidence="9 10" key="1">
    <citation type="journal article" date="2016" name="Nat. Commun.">
        <title>Thousands of microbial genomes shed light on interconnected biogeochemical processes in an aquifer system.</title>
        <authorList>
            <person name="Anantharaman K."/>
            <person name="Brown C.T."/>
            <person name="Hug L.A."/>
            <person name="Sharon I."/>
            <person name="Castelle C.J."/>
            <person name="Probst A.J."/>
            <person name="Thomas B.C."/>
            <person name="Singh A."/>
            <person name="Wilkins M.J."/>
            <person name="Karaoz U."/>
            <person name="Brodie E.L."/>
            <person name="Williams K.H."/>
            <person name="Hubbard S.S."/>
            <person name="Banfield J.F."/>
        </authorList>
    </citation>
    <scope>NUCLEOTIDE SEQUENCE [LARGE SCALE GENOMIC DNA]</scope>
</reference>
<keyword evidence="5 7" id="KW-0521">NADP</keyword>
<comment type="pathway">
    <text evidence="1 7">Cofactor biosynthesis; tetrahydrofolate biosynthesis; 5,6,7,8-tetrahydrofolate from 7,8-dihydrofolate: step 1/1.</text>
</comment>
<keyword evidence="4 7" id="KW-0554">One-carbon metabolism</keyword>
<dbReference type="Pfam" id="PF00186">
    <property type="entry name" value="DHFR_1"/>
    <property type="match status" value="1"/>
</dbReference>
<dbReference type="PANTHER" id="PTHR48069:SF3">
    <property type="entry name" value="DIHYDROFOLATE REDUCTASE"/>
    <property type="match status" value="1"/>
</dbReference>
<dbReference type="PIRSF" id="PIRSF000194">
    <property type="entry name" value="DHFR"/>
    <property type="match status" value="1"/>
</dbReference>
<dbReference type="GO" id="GO:0004146">
    <property type="term" value="F:dihydrofolate reductase activity"/>
    <property type="evidence" value="ECO:0007669"/>
    <property type="project" value="UniProtKB-EC"/>
</dbReference>
<dbReference type="PROSITE" id="PS51330">
    <property type="entry name" value="DHFR_2"/>
    <property type="match status" value="1"/>
</dbReference>
<evidence type="ECO:0000256" key="4">
    <source>
        <dbReference type="ARBA" id="ARBA00022563"/>
    </source>
</evidence>